<dbReference type="SUPFAM" id="SSF52317">
    <property type="entry name" value="Class I glutamine amidotransferase-like"/>
    <property type="match status" value="1"/>
</dbReference>
<protein>
    <submittedName>
        <fullName evidence="2">Thiamine biosynthesis protein ThiJ</fullName>
    </submittedName>
</protein>
<organism evidence="2 3">
    <name type="scientific">Paenibacillus swuensis</name>
    <dbReference type="NCBI Taxonomy" id="1178515"/>
    <lineage>
        <taxon>Bacteria</taxon>
        <taxon>Bacillati</taxon>
        <taxon>Bacillota</taxon>
        <taxon>Bacilli</taxon>
        <taxon>Bacillales</taxon>
        <taxon>Paenibacillaceae</taxon>
        <taxon>Paenibacillus</taxon>
    </lineage>
</organism>
<dbReference type="OrthoDB" id="9803764at2"/>
<dbReference type="InterPro" id="IPR002818">
    <property type="entry name" value="DJ-1/PfpI"/>
</dbReference>
<dbReference type="RefSeq" id="WP_068604453.1">
    <property type="nucleotide sequence ID" value="NZ_CP011388.1"/>
</dbReference>
<dbReference type="KEGG" id="pswu:SY83_03965"/>
<dbReference type="CDD" id="cd03139">
    <property type="entry name" value="GATase1_PfpI_2"/>
    <property type="match status" value="1"/>
</dbReference>
<dbReference type="Gene3D" id="3.40.50.880">
    <property type="match status" value="1"/>
</dbReference>
<accession>A0A172TFB4</accession>
<reference evidence="2 3" key="1">
    <citation type="submission" date="2015-01" db="EMBL/GenBank/DDBJ databases">
        <title>Paenibacillus swuensis/DY6/whole genome sequencing.</title>
        <authorList>
            <person name="Kim M.K."/>
            <person name="Srinivasan S."/>
            <person name="Lee J.-J."/>
        </authorList>
    </citation>
    <scope>NUCLEOTIDE SEQUENCE [LARGE SCALE GENOMIC DNA]</scope>
    <source>
        <strain evidence="2 3">DY6</strain>
    </source>
</reference>
<dbReference type="Proteomes" id="UP000076927">
    <property type="component" value="Chromosome"/>
</dbReference>
<dbReference type="PANTHER" id="PTHR43130:SF2">
    <property type="entry name" value="DJ-1_PFPI DOMAIN-CONTAINING PROTEIN"/>
    <property type="match status" value="1"/>
</dbReference>
<dbReference type="STRING" id="1178515.SY83_03965"/>
<sequence>MKMAFILFDDMTTLDFSGFHNAVTWLKKLDIVEDLSWDLCSTHKEVKDDRGMIITVDKVTPDLSEYNLIFTPGGVATRQLIHDKPFVDWLQTAQEVQYKVSVCTGALLLGAAGFTKEKTITSNPLALDLVKPYCKEVVKARVLRDGDLFTGGGITCSVDLGLFFIESIYSKETAQEVQRYMDYPYYVSQGENHGDPSN</sequence>
<evidence type="ECO:0000313" key="2">
    <source>
        <dbReference type="EMBL" id="ANE45594.1"/>
    </source>
</evidence>
<name>A0A172TFB4_9BACL</name>
<gene>
    <name evidence="2" type="ORF">SY83_03965</name>
</gene>
<feature type="domain" description="DJ-1/PfpI" evidence="1">
    <location>
        <begin position="2"/>
        <end position="165"/>
    </location>
</feature>
<evidence type="ECO:0000259" key="1">
    <source>
        <dbReference type="Pfam" id="PF01965"/>
    </source>
</evidence>
<dbReference type="PANTHER" id="PTHR43130">
    <property type="entry name" value="ARAC-FAMILY TRANSCRIPTIONAL REGULATOR"/>
    <property type="match status" value="1"/>
</dbReference>
<dbReference type="PATRIC" id="fig|1178515.4.peg.788"/>
<dbReference type="InterPro" id="IPR052158">
    <property type="entry name" value="INH-QAR"/>
</dbReference>
<dbReference type="InterPro" id="IPR029062">
    <property type="entry name" value="Class_I_gatase-like"/>
</dbReference>
<dbReference type="Pfam" id="PF01965">
    <property type="entry name" value="DJ-1_PfpI"/>
    <property type="match status" value="1"/>
</dbReference>
<dbReference type="GO" id="GO:0006355">
    <property type="term" value="P:regulation of DNA-templated transcription"/>
    <property type="evidence" value="ECO:0007669"/>
    <property type="project" value="TreeGrafter"/>
</dbReference>
<evidence type="ECO:0000313" key="3">
    <source>
        <dbReference type="Proteomes" id="UP000076927"/>
    </source>
</evidence>
<keyword evidence="3" id="KW-1185">Reference proteome</keyword>
<dbReference type="EMBL" id="CP011388">
    <property type="protein sequence ID" value="ANE45594.1"/>
    <property type="molecule type" value="Genomic_DNA"/>
</dbReference>
<dbReference type="AlphaFoldDB" id="A0A172TFB4"/>
<proteinExistence type="predicted"/>